<evidence type="ECO:0000256" key="9">
    <source>
        <dbReference type="ARBA" id="ARBA00023136"/>
    </source>
</evidence>
<dbReference type="InterPro" id="IPR017896">
    <property type="entry name" value="4Fe4S_Fe-S-bd"/>
</dbReference>
<evidence type="ECO:0000256" key="7">
    <source>
        <dbReference type="ARBA" id="ARBA00023004"/>
    </source>
</evidence>
<sequence length="218" mass="22671">MNSVFLCTLICLGGLGLILGAGLAFASKRFAVEVNPMVEAVLEILPGANCGGCGYAGCAAYAETVVNKGVSTTLCAPGGADVVQKISQLLGLEVKTTVRKAAYLHCAGSKDKAKDKYIYDGIRDCLMAELLGGGPKACDYGCIGFGSCVEVCQFDALHMGENGLPIVDREKCTACGACVRVCPKNLFDLLPDITIIYLACSSYNKGKAVKDVCSVGCI</sequence>
<evidence type="ECO:0000256" key="6">
    <source>
        <dbReference type="ARBA" id="ARBA00022982"/>
    </source>
</evidence>
<evidence type="ECO:0000256" key="8">
    <source>
        <dbReference type="ARBA" id="ARBA00023014"/>
    </source>
</evidence>
<evidence type="ECO:0000259" key="10">
    <source>
        <dbReference type="PROSITE" id="PS51379"/>
    </source>
</evidence>
<dbReference type="Gene3D" id="1.10.15.40">
    <property type="entry name" value="Electron transport complex subunit B, putative Fe-S cluster"/>
    <property type="match status" value="1"/>
</dbReference>
<dbReference type="GO" id="GO:0046872">
    <property type="term" value="F:metal ion binding"/>
    <property type="evidence" value="ECO:0007669"/>
    <property type="project" value="UniProtKB-KW"/>
</dbReference>
<dbReference type="Pfam" id="PF04060">
    <property type="entry name" value="FeS"/>
    <property type="match status" value="1"/>
</dbReference>
<dbReference type="SUPFAM" id="SSF54862">
    <property type="entry name" value="4Fe-4S ferredoxins"/>
    <property type="match status" value="1"/>
</dbReference>
<dbReference type="HAMAP" id="MF_00463">
    <property type="entry name" value="RsxB_RnfB"/>
    <property type="match status" value="1"/>
</dbReference>
<feature type="non-terminal residue" evidence="12">
    <location>
        <position position="218"/>
    </location>
</feature>
<evidence type="ECO:0000256" key="4">
    <source>
        <dbReference type="ARBA" id="ARBA00022737"/>
    </source>
</evidence>
<dbReference type="PROSITE" id="PS51379">
    <property type="entry name" value="4FE4S_FER_2"/>
    <property type="match status" value="2"/>
</dbReference>
<proteinExistence type="inferred from homology"/>
<evidence type="ECO:0000256" key="1">
    <source>
        <dbReference type="ARBA" id="ARBA00022448"/>
    </source>
</evidence>
<dbReference type="InterPro" id="IPR007202">
    <property type="entry name" value="4Fe-4S_dom"/>
</dbReference>
<evidence type="ECO:0000256" key="5">
    <source>
        <dbReference type="ARBA" id="ARBA00022967"/>
    </source>
</evidence>
<feature type="domain" description="4Fe-4S ferredoxin-type" evidence="10">
    <location>
        <begin position="163"/>
        <end position="192"/>
    </location>
</feature>
<protein>
    <submittedName>
        <fullName evidence="12">Uncharacterized protein</fullName>
    </submittedName>
</protein>
<dbReference type="EMBL" id="BARS01010223">
    <property type="protein sequence ID" value="GAF91155.1"/>
    <property type="molecule type" value="Genomic_DNA"/>
</dbReference>
<keyword evidence="1" id="KW-0813">Transport</keyword>
<keyword evidence="2" id="KW-0004">4Fe-4S</keyword>
<dbReference type="AlphaFoldDB" id="X0URP6"/>
<keyword evidence="4" id="KW-0677">Repeat</keyword>
<dbReference type="PROSITE" id="PS00198">
    <property type="entry name" value="4FE4S_FER_1"/>
    <property type="match status" value="1"/>
</dbReference>
<gene>
    <name evidence="12" type="ORF">S01H1_19011</name>
</gene>
<keyword evidence="7" id="KW-0408">Iron</keyword>
<keyword evidence="3" id="KW-0479">Metal-binding</keyword>
<feature type="domain" description="4Fe-4S" evidence="11">
    <location>
        <begin position="33"/>
        <end position="92"/>
    </location>
</feature>
<comment type="caution">
    <text evidence="12">The sequence shown here is derived from an EMBL/GenBank/DDBJ whole genome shotgun (WGS) entry which is preliminary data.</text>
</comment>
<keyword evidence="5" id="KW-1278">Translocase</keyword>
<dbReference type="Pfam" id="PF00037">
    <property type="entry name" value="Fer4"/>
    <property type="match status" value="1"/>
</dbReference>
<dbReference type="GO" id="GO:0051539">
    <property type="term" value="F:4 iron, 4 sulfur cluster binding"/>
    <property type="evidence" value="ECO:0007669"/>
    <property type="project" value="UniProtKB-KW"/>
</dbReference>
<name>X0URP6_9ZZZZ</name>
<dbReference type="GO" id="GO:0009055">
    <property type="term" value="F:electron transfer activity"/>
    <property type="evidence" value="ECO:0007669"/>
    <property type="project" value="InterPro"/>
</dbReference>
<keyword evidence="8" id="KW-0411">Iron-sulfur</keyword>
<evidence type="ECO:0000259" key="11">
    <source>
        <dbReference type="PROSITE" id="PS51656"/>
    </source>
</evidence>
<evidence type="ECO:0000313" key="12">
    <source>
        <dbReference type="EMBL" id="GAF91155.1"/>
    </source>
</evidence>
<evidence type="ECO:0000256" key="2">
    <source>
        <dbReference type="ARBA" id="ARBA00022485"/>
    </source>
</evidence>
<keyword evidence="6" id="KW-0249">Electron transport</keyword>
<dbReference type="NCBIfam" id="TIGR01944">
    <property type="entry name" value="rnfB"/>
    <property type="match status" value="1"/>
</dbReference>
<dbReference type="InterPro" id="IPR017900">
    <property type="entry name" value="4Fe4S_Fe_S_CS"/>
</dbReference>
<organism evidence="12">
    <name type="scientific">marine sediment metagenome</name>
    <dbReference type="NCBI Taxonomy" id="412755"/>
    <lineage>
        <taxon>unclassified sequences</taxon>
        <taxon>metagenomes</taxon>
        <taxon>ecological metagenomes</taxon>
    </lineage>
</organism>
<dbReference type="PANTHER" id="PTHR43560">
    <property type="entry name" value="ION-TRANSLOCATING OXIDOREDUCTASE COMPLEX SUBUNIT B"/>
    <property type="match status" value="1"/>
</dbReference>
<dbReference type="PANTHER" id="PTHR43560:SF1">
    <property type="entry name" value="ION-TRANSLOCATING OXIDOREDUCTASE COMPLEX SUBUNIT B"/>
    <property type="match status" value="1"/>
</dbReference>
<accession>X0URP6</accession>
<dbReference type="Gene3D" id="3.30.70.20">
    <property type="match status" value="1"/>
</dbReference>
<reference evidence="12" key="1">
    <citation type="journal article" date="2014" name="Front. Microbiol.">
        <title>High frequency of phylogenetically diverse reductive dehalogenase-homologous genes in deep subseafloor sedimentary metagenomes.</title>
        <authorList>
            <person name="Kawai M."/>
            <person name="Futagami T."/>
            <person name="Toyoda A."/>
            <person name="Takaki Y."/>
            <person name="Nishi S."/>
            <person name="Hori S."/>
            <person name="Arai W."/>
            <person name="Tsubouchi T."/>
            <person name="Morono Y."/>
            <person name="Uchiyama I."/>
            <person name="Ito T."/>
            <person name="Fujiyama A."/>
            <person name="Inagaki F."/>
            <person name="Takami H."/>
        </authorList>
    </citation>
    <scope>NUCLEOTIDE SEQUENCE</scope>
    <source>
        <strain evidence="12">Expedition CK06-06</strain>
    </source>
</reference>
<feature type="domain" description="4Fe-4S ferredoxin-type" evidence="10">
    <location>
        <begin position="133"/>
        <end position="162"/>
    </location>
</feature>
<dbReference type="PROSITE" id="PS51656">
    <property type="entry name" value="4FE4S"/>
    <property type="match status" value="1"/>
</dbReference>
<dbReference type="InterPro" id="IPR010207">
    <property type="entry name" value="Elect_transpt_cplx_RnfB/RsxB"/>
</dbReference>
<evidence type="ECO:0000256" key="3">
    <source>
        <dbReference type="ARBA" id="ARBA00022723"/>
    </source>
</evidence>
<keyword evidence="9" id="KW-0472">Membrane</keyword>
<dbReference type="InterPro" id="IPR050395">
    <property type="entry name" value="4Fe4S_Ferredoxin_RnfB"/>
</dbReference>